<keyword evidence="2" id="KW-1133">Transmembrane helix</keyword>
<feature type="region of interest" description="Disordered" evidence="1">
    <location>
        <begin position="332"/>
        <end position="353"/>
    </location>
</feature>
<keyword evidence="2" id="KW-0472">Membrane</keyword>
<dbReference type="AlphaFoldDB" id="A0A2N5Z9G0"/>
<comment type="caution">
    <text evidence="3">The sequence shown here is derived from an EMBL/GenBank/DDBJ whole genome shotgun (WGS) entry which is preliminary data.</text>
</comment>
<dbReference type="InterPro" id="IPR007404">
    <property type="entry name" value="YdjM-like"/>
</dbReference>
<dbReference type="Proteomes" id="UP000234857">
    <property type="component" value="Unassembled WGS sequence"/>
</dbReference>
<protein>
    <submittedName>
        <fullName evidence="3">Archaeal/vacuolar-type H+-ATPase subunit I</fullName>
    </submittedName>
</protein>
<reference evidence="3 4" key="1">
    <citation type="submission" date="2017-11" db="EMBL/GenBank/DDBJ databases">
        <title>Genome-resolved metagenomics identifies genetic mobility, metabolic interactions, and unexpected diversity in perchlorate-reducing communities.</title>
        <authorList>
            <person name="Barnum T.P."/>
            <person name="Figueroa I.A."/>
            <person name="Carlstrom C.I."/>
            <person name="Lucas L.N."/>
            <person name="Engelbrektson A.L."/>
            <person name="Coates J.D."/>
        </authorList>
    </citation>
    <scope>NUCLEOTIDE SEQUENCE [LARGE SCALE GENOMIC DNA]</scope>
    <source>
        <strain evidence="3">BM706</strain>
    </source>
</reference>
<proteinExistence type="predicted"/>
<gene>
    <name evidence="3" type="ORF">C0601_13295</name>
</gene>
<feature type="transmembrane region" description="Helical" evidence="2">
    <location>
        <begin position="294"/>
        <end position="314"/>
    </location>
</feature>
<evidence type="ECO:0000313" key="3">
    <source>
        <dbReference type="EMBL" id="PLX15286.1"/>
    </source>
</evidence>
<evidence type="ECO:0000313" key="4">
    <source>
        <dbReference type="Proteomes" id="UP000234857"/>
    </source>
</evidence>
<evidence type="ECO:0000256" key="1">
    <source>
        <dbReference type="SAM" id="MobiDB-lite"/>
    </source>
</evidence>
<dbReference type="EMBL" id="PKTG01000142">
    <property type="protein sequence ID" value="PLX15286.1"/>
    <property type="molecule type" value="Genomic_DNA"/>
</dbReference>
<feature type="transmembrane region" description="Helical" evidence="2">
    <location>
        <begin position="264"/>
        <end position="282"/>
    </location>
</feature>
<accession>A0A2N5Z9G0</accession>
<evidence type="ECO:0000256" key="2">
    <source>
        <dbReference type="SAM" id="Phobius"/>
    </source>
</evidence>
<organism evidence="3 4">
    <name type="scientific">Muiribacterium halophilum</name>
    <dbReference type="NCBI Taxonomy" id="2053465"/>
    <lineage>
        <taxon>Bacteria</taxon>
        <taxon>Candidatus Muiribacteriota</taxon>
        <taxon>Candidatus Muiribacteriia</taxon>
        <taxon>Candidatus Muiribacteriales</taxon>
        <taxon>Candidatus Muiribacteriaceae</taxon>
        <taxon>Candidatus Muiribacterium</taxon>
    </lineage>
</organism>
<keyword evidence="2" id="KW-0812">Transmembrane</keyword>
<feature type="transmembrane region" description="Helical" evidence="2">
    <location>
        <begin position="194"/>
        <end position="212"/>
    </location>
</feature>
<name>A0A2N5Z9G0_MUIH1</name>
<feature type="compositionally biased region" description="Basic and acidic residues" evidence="1">
    <location>
        <begin position="340"/>
        <end position="353"/>
    </location>
</feature>
<sequence length="353" mass="40370">MKGISHFISGVAAATFVSSAVDLANYEHSIIITLGGLFGILPDTLDFKFAKFFQKFDYEVDPHPENMNPQKIAETIAKCINEAYKEEREVNLMLHTVKLSADLFRQYSLYFDNENREVVVRIGPVVNMSKLPYPGTEYEGDTVGRAKLDCEVLHSYDSETYVDIFGGPDFGFEKKGDKVEAHFIPWHRKWSHSLTLGVFFGLLGWLIGLIFGSPHAGLYGFVMGMGFCVHVLEDQLGFMGSNLFWPFTKKRANGIHWMRSGDAWPNFTTVWLSLLIILFNLNRFNPPQNQAFNMSWVEFFGYTFFVPLTIMLIIQKTFQTIYAKDESSDEDFEEQLVAEQNKESKMENEETIG</sequence>
<dbReference type="Pfam" id="PF04307">
    <property type="entry name" value="YdjM"/>
    <property type="match status" value="1"/>
</dbReference>